<evidence type="ECO:0000256" key="2">
    <source>
        <dbReference type="ARBA" id="ARBA00022741"/>
    </source>
</evidence>
<dbReference type="InterPro" id="IPR003593">
    <property type="entry name" value="AAA+_ATPase"/>
</dbReference>
<dbReference type="SUPFAM" id="SSF52540">
    <property type="entry name" value="P-loop containing nucleoside triphosphate hydrolases"/>
    <property type="match status" value="1"/>
</dbReference>
<name>A0A9W6CXH8_9MICO</name>
<dbReference type="GO" id="GO:0016887">
    <property type="term" value="F:ATP hydrolysis activity"/>
    <property type="evidence" value="ECO:0007669"/>
    <property type="project" value="InterPro"/>
</dbReference>
<accession>A0A9W6CXH8</accession>
<feature type="domain" description="ABC transporter" evidence="5">
    <location>
        <begin position="27"/>
        <end position="259"/>
    </location>
</feature>
<evidence type="ECO:0000256" key="1">
    <source>
        <dbReference type="ARBA" id="ARBA00022448"/>
    </source>
</evidence>
<evidence type="ECO:0000313" key="7">
    <source>
        <dbReference type="Proteomes" id="UP001144396"/>
    </source>
</evidence>
<dbReference type="GO" id="GO:0005524">
    <property type="term" value="F:ATP binding"/>
    <property type="evidence" value="ECO:0007669"/>
    <property type="project" value="UniProtKB-KW"/>
</dbReference>
<dbReference type="PROSITE" id="PS00211">
    <property type="entry name" value="ABC_TRANSPORTER_1"/>
    <property type="match status" value="1"/>
</dbReference>
<dbReference type="Pfam" id="PF00005">
    <property type="entry name" value="ABC_tran"/>
    <property type="match status" value="1"/>
</dbReference>
<dbReference type="InterPro" id="IPR050166">
    <property type="entry name" value="ABC_transporter_ATP-bind"/>
</dbReference>
<dbReference type="PANTHER" id="PTHR42788:SF13">
    <property type="entry name" value="ALIPHATIC SULFONATES IMPORT ATP-BINDING PROTEIN SSUB"/>
    <property type="match status" value="1"/>
</dbReference>
<evidence type="ECO:0000313" key="6">
    <source>
        <dbReference type="EMBL" id="GLI27455.1"/>
    </source>
</evidence>
<comment type="caution">
    <text evidence="6">The sequence shown here is derived from an EMBL/GenBank/DDBJ whole genome shotgun (WGS) entry which is preliminary data.</text>
</comment>
<dbReference type="InterPro" id="IPR003439">
    <property type="entry name" value="ABC_transporter-like_ATP-bd"/>
</dbReference>
<dbReference type="CDD" id="cd03293">
    <property type="entry name" value="ABC_NrtD_SsuB_transporters"/>
    <property type="match status" value="1"/>
</dbReference>
<dbReference type="SMART" id="SM00382">
    <property type="entry name" value="AAA"/>
    <property type="match status" value="1"/>
</dbReference>
<evidence type="ECO:0000256" key="3">
    <source>
        <dbReference type="ARBA" id="ARBA00022840"/>
    </source>
</evidence>
<proteinExistence type="predicted"/>
<feature type="region of interest" description="Disordered" evidence="4">
    <location>
        <begin position="1"/>
        <end position="21"/>
    </location>
</feature>
<evidence type="ECO:0000259" key="5">
    <source>
        <dbReference type="PROSITE" id="PS50893"/>
    </source>
</evidence>
<evidence type="ECO:0000256" key="4">
    <source>
        <dbReference type="SAM" id="MobiDB-lite"/>
    </source>
</evidence>
<dbReference type="InterPro" id="IPR017871">
    <property type="entry name" value="ABC_transporter-like_CS"/>
</dbReference>
<keyword evidence="3 6" id="KW-0067">ATP-binding</keyword>
<dbReference type="AlphaFoldDB" id="A0A9W6CXH8"/>
<gene>
    <name evidence="6" type="ORF">ARHIZOSPH14_16970</name>
</gene>
<dbReference type="PANTHER" id="PTHR42788">
    <property type="entry name" value="TAURINE IMPORT ATP-BINDING PROTEIN-RELATED"/>
    <property type="match status" value="1"/>
</dbReference>
<dbReference type="Proteomes" id="UP001144396">
    <property type="component" value="Unassembled WGS sequence"/>
</dbReference>
<organism evidence="6 7">
    <name type="scientific">Agromyces rhizosphaerae</name>
    <dbReference type="NCBI Taxonomy" id="88374"/>
    <lineage>
        <taxon>Bacteria</taxon>
        <taxon>Bacillati</taxon>
        <taxon>Actinomycetota</taxon>
        <taxon>Actinomycetes</taxon>
        <taxon>Micrococcales</taxon>
        <taxon>Microbacteriaceae</taxon>
        <taxon>Agromyces</taxon>
    </lineage>
</organism>
<protein>
    <submittedName>
        <fullName evidence="6">ABC transporter ATP-binding protein</fullName>
    </submittedName>
</protein>
<reference evidence="6" key="1">
    <citation type="submission" date="2022-12" db="EMBL/GenBank/DDBJ databases">
        <title>Reference genome sequencing for broad-spectrum identification of bacterial and archaeal isolates by mass spectrometry.</title>
        <authorList>
            <person name="Sekiguchi Y."/>
            <person name="Tourlousse D.M."/>
        </authorList>
    </citation>
    <scope>NUCLEOTIDE SEQUENCE</scope>
    <source>
        <strain evidence="6">14</strain>
    </source>
</reference>
<dbReference type="EMBL" id="BSDP01000001">
    <property type="protein sequence ID" value="GLI27455.1"/>
    <property type="molecule type" value="Genomic_DNA"/>
</dbReference>
<dbReference type="PROSITE" id="PS50893">
    <property type="entry name" value="ABC_TRANSPORTER_2"/>
    <property type="match status" value="1"/>
</dbReference>
<keyword evidence="2" id="KW-0547">Nucleotide-binding</keyword>
<dbReference type="InterPro" id="IPR027417">
    <property type="entry name" value="P-loop_NTPase"/>
</dbReference>
<dbReference type="Gene3D" id="3.40.50.300">
    <property type="entry name" value="P-loop containing nucleotide triphosphate hydrolases"/>
    <property type="match status" value="1"/>
</dbReference>
<sequence length="296" mass="32200">MTVRESAPMTETSERDESTAAEPLISVRDLSVRYNVARTGNTLTAIEGVDLDVREGEFITVLGPSGCGKTTFMNVIAGLVAPTTGSVTVDGKPVTGPGPDRAVVFQDYALLPWRTVFDNVKFGLEMQKGLKGDGWRGRVQEAIELVGLSGFESSYPRELSGGMQQRVGLARAIVAKPRILLMDEPLGAVDALTREVMRDEIEKLIAATGKTVLFITHSIEEAILLGDRIVVFKSHPGAIKEIIETRLDRPRSERSVQSDPRFLELRDHLWDALQGEATAAAHSSSTKTRATKVQDG</sequence>
<keyword evidence="1" id="KW-0813">Transport</keyword>
<keyword evidence="7" id="KW-1185">Reference proteome</keyword>